<organism evidence="5 6">
    <name type="scientific">Tegillarca granosa</name>
    <name type="common">Malaysian cockle</name>
    <name type="synonym">Anadara granosa</name>
    <dbReference type="NCBI Taxonomy" id="220873"/>
    <lineage>
        <taxon>Eukaryota</taxon>
        <taxon>Metazoa</taxon>
        <taxon>Spiralia</taxon>
        <taxon>Lophotrochozoa</taxon>
        <taxon>Mollusca</taxon>
        <taxon>Bivalvia</taxon>
        <taxon>Autobranchia</taxon>
        <taxon>Pteriomorphia</taxon>
        <taxon>Arcoida</taxon>
        <taxon>Arcoidea</taxon>
        <taxon>Arcidae</taxon>
        <taxon>Tegillarca</taxon>
    </lineage>
</organism>
<dbReference type="InterPro" id="IPR000341">
    <property type="entry name" value="PI3K_Ras-bd_dom"/>
</dbReference>
<name>A0ABQ9FZU1_TEGGR</name>
<keyword evidence="1" id="KW-0863">Zinc-finger</keyword>
<keyword evidence="6" id="KW-1185">Reference proteome</keyword>
<evidence type="ECO:0000256" key="2">
    <source>
        <dbReference type="SAM" id="Coils"/>
    </source>
</evidence>
<dbReference type="InterPro" id="IPR011042">
    <property type="entry name" value="6-blade_b-propeller_TolB-like"/>
</dbReference>
<dbReference type="Gene3D" id="2.120.10.30">
    <property type="entry name" value="TolB, C-terminal domain"/>
    <property type="match status" value="1"/>
</dbReference>
<reference evidence="5 6" key="1">
    <citation type="submission" date="2022-12" db="EMBL/GenBank/DDBJ databases">
        <title>Chromosome-level genome of Tegillarca granosa.</title>
        <authorList>
            <person name="Kim J."/>
        </authorList>
    </citation>
    <scope>NUCLEOTIDE SEQUENCE [LARGE SCALE GENOMIC DNA]</scope>
    <source>
        <strain evidence="5">Teg-2019</strain>
        <tissue evidence="5">Adductor muscle</tissue>
    </source>
</reference>
<keyword evidence="2" id="KW-0175">Coiled coil</keyword>
<dbReference type="SUPFAM" id="SSF57845">
    <property type="entry name" value="B-box zinc-binding domain"/>
    <property type="match status" value="1"/>
</dbReference>
<evidence type="ECO:0000259" key="4">
    <source>
        <dbReference type="PROSITE" id="PS51546"/>
    </source>
</evidence>
<dbReference type="Proteomes" id="UP001217089">
    <property type="component" value="Unassembled WGS sequence"/>
</dbReference>
<dbReference type="PANTHER" id="PTHR25462:SF296">
    <property type="entry name" value="MEIOTIC P26, ISOFORM F"/>
    <property type="match status" value="1"/>
</dbReference>
<dbReference type="CDD" id="cd19756">
    <property type="entry name" value="Bbox2"/>
    <property type="match status" value="1"/>
</dbReference>
<evidence type="ECO:0008006" key="7">
    <source>
        <dbReference type="Google" id="ProtNLM"/>
    </source>
</evidence>
<evidence type="ECO:0000259" key="3">
    <source>
        <dbReference type="PROSITE" id="PS50119"/>
    </source>
</evidence>
<evidence type="ECO:0000256" key="1">
    <source>
        <dbReference type="PROSITE-ProRule" id="PRU00024"/>
    </source>
</evidence>
<dbReference type="PANTHER" id="PTHR25462">
    <property type="entry name" value="BONUS, ISOFORM C-RELATED"/>
    <property type="match status" value="1"/>
</dbReference>
<feature type="domain" description="PI3K-RBD" evidence="4">
    <location>
        <begin position="141"/>
        <end position="243"/>
    </location>
</feature>
<feature type="coiled-coil region" evidence="2">
    <location>
        <begin position="118"/>
        <end position="152"/>
    </location>
</feature>
<feature type="domain" description="B box-type" evidence="3">
    <location>
        <begin position="68"/>
        <end position="110"/>
    </location>
</feature>
<dbReference type="EMBL" id="JARBDR010000126">
    <property type="protein sequence ID" value="KAJ8321208.1"/>
    <property type="molecule type" value="Genomic_DNA"/>
</dbReference>
<evidence type="ECO:0000313" key="6">
    <source>
        <dbReference type="Proteomes" id="UP001217089"/>
    </source>
</evidence>
<accession>A0ABQ9FZU1</accession>
<dbReference type="CDD" id="cd19757">
    <property type="entry name" value="Bbox1"/>
    <property type="match status" value="1"/>
</dbReference>
<feature type="domain" description="B box-type" evidence="3">
    <location>
        <begin position="17"/>
        <end position="58"/>
    </location>
</feature>
<keyword evidence="1" id="KW-0479">Metal-binding</keyword>
<dbReference type="InterPro" id="IPR000315">
    <property type="entry name" value="Znf_B-box"/>
</dbReference>
<dbReference type="SMART" id="SM00336">
    <property type="entry name" value="BBOX"/>
    <property type="match status" value="2"/>
</dbReference>
<dbReference type="SUPFAM" id="SSF63825">
    <property type="entry name" value="YWTD domain"/>
    <property type="match status" value="1"/>
</dbReference>
<protein>
    <recommendedName>
        <fullName evidence="7">Tripartite motif-containing protein 2</fullName>
    </recommendedName>
</protein>
<evidence type="ECO:0000313" key="5">
    <source>
        <dbReference type="EMBL" id="KAJ8321208.1"/>
    </source>
</evidence>
<comment type="caution">
    <text evidence="5">The sequence shown here is derived from an EMBL/GenBank/DDBJ whole genome shotgun (WGS) entry which is preliminary data.</text>
</comment>
<gene>
    <name evidence="5" type="ORF">KUTeg_001236</name>
</gene>
<dbReference type="Gene3D" id="3.30.160.60">
    <property type="entry name" value="Classic Zinc Finger"/>
    <property type="match status" value="1"/>
</dbReference>
<proteinExistence type="predicted"/>
<dbReference type="PROSITE" id="PS50119">
    <property type="entry name" value="ZF_BBOX"/>
    <property type="match status" value="2"/>
</dbReference>
<dbReference type="PROSITE" id="PS51546">
    <property type="entry name" value="PI3K_RBD"/>
    <property type="match status" value="1"/>
</dbReference>
<sequence>MAAYTPTSHLQVAIENCELCQEVDAQFYCTDCQEKICNGCKTVHLRSKLSRDHNVVSTSLGRSNRKARKPIKCTIHPTEVIRMYCTSCDEAVCVKCATSIKHKNHNFEELETTLYKYQDEISQNVIETKQQIEELQKALQTIDVNVKDYTEVSAQTINGINQQRNRIKSDVDEIADDLIDQVKRQKQQDLQLMENEKKDIQKIISGHNKHLQSCEEKSKSMKDFNRIQIKLRNTKMPSITYISPLSFVSNKIMNLKDIFGYLVDSIESNSPHKVSLQGKDSRGKTAYGDSVDRSTEETICTHVISILKPDIDCQSVSAVNDKKAWCGGENDLILVNTHGHVKKEIELNKDLFDVVITSKEKLIVTEIDGSHIIKYSPDGNYRMIADTEPYITKGLCYTLVPDNILVCLYDDVDDCKVVRMTTEGHIKQTIQKDKQQKALYKNPRFVAENINEDVVVVDGSFHPIVVVVNKNGEYRFTYPDSSQSSDTINGSSGIVCDNTGCILVSDFSNHRIHQIDMDGRFIQFVLTLTHGVQCPLGMSVDNKGQLWLCNKNGKEVTIFKYRS</sequence>
<dbReference type="InterPro" id="IPR047153">
    <property type="entry name" value="TRIM45/56/19-like"/>
</dbReference>
<keyword evidence="1" id="KW-0862">Zinc</keyword>
<dbReference type="Pfam" id="PF00643">
    <property type="entry name" value="zf-B_box"/>
    <property type="match status" value="2"/>
</dbReference>